<dbReference type="PANTHER" id="PTHR33365">
    <property type="entry name" value="YALI0B05434P"/>
    <property type="match status" value="1"/>
</dbReference>
<evidence type="ECO:0008006" key="7">
    <source>
        <dbReference type="Google" id="ProtNLM"/>
    </source>
</evidence>
<dbReference type="AlphaFoldDB" id="A0A135TLC3"/>
<organism evidence="5 6">
    <name type="scientific">Colletotrichum simmondsii</name>
    <dbReference type="NCBI Taxonomy" id="703756"/>
    <lineage>
        <taxon>Eukaryota</taxon>
        <taxon>Fungi</taxon>
        <taxon>Dikarya</taxon>
        <taxon>Ascomycota</taxon>
        <taxon>Pezizomycotina</taxon>
        <taxon>Sordariomycetes</taxon>
        <taxon>Hypocreomycetidae</taxon>
        <taxon>Glomerellales</taxon>
        <taxon>Glomerellaceae</taxon>
        <taxon>Colletotrichum</taxon>
        <taxon>Colletotrichum acutatum species complex</taxon>
    </lineage>
</organism>
<comment type="similarity">
    <text evidence="2">Belongs to the ustYa family.</text>
</comment>
<protein>
    <recommendedName>
        <fullName evidence="7">Tat pathway signal sequence</fullName>
    </recommendedName>
</protein>
<feature type="region of interest" description="Disordered" evidence="3">
    <location>
        <begin position="1"/>
        <end position="41"/>
    </location>
</feature>
<evidence type="ECO:0000256" key="3">
    <source>
        <dbReference type="SAM" id="MobiDB-lite"/>
    </source>
</evidence>
<sequence length="285" mass="32604">MSATPAVKYKPVSDDGFEDVKTDDDHEEYPLDQGKWNSGRGTSKSRRAIQILVSLLILAIYTWAVLYYAREVIYKPFCPRLTTPDTVHVWASPLSFANRIPESEVHRLGMETDAIPFNDGEGGYLGGLAMVHNLHCIVAHREYYYTPNTTEKEDATQKSHIGHCLHHIMESVKCQADLTPVLLHWTLHDFHSVINWDGVERTCADWSQLMDWGSEHSVRKSTSISQFTGNFLDEHGKFSWVDQEGGVDYKEFFKTPEYQKWAKEQGLALGEAAAEEYLRSFYVKH</sequence>
<evidence type="ECO:0000256" key="2">
    <source>
        <dbReference type="ARBA" id="ARBA00035112"/>
    </source>
</evidence>
<dbReference type="Pfam" id="PF11807">
    <property type="entry name" value="UstYa"/>
    <property type="match status" value="1"/>
</dbReference>
<gene>
    <name evidence="5" type="ORF">CSIM01_08593</name>
</gene>
<reference evidence="5 6" key="1">
    <citation type="submission" date="2014-02" db="EMBL/GenBank/DDBJ databases">
        <title>The genome sequence of Colletotrichum simmondsii CBS122122.</title>
        <authorList>
            <person name="Baroncelli R."/>
            <person name="Thon M.R."/>
        </authorList>
    </citation>
    <scope>NUCLEOTIDE SEQUENCE [LARGE SCALE GENOMIC DNA]</scope>
    <source>
        <strain evidence="5 6">CBS122122</strain>
    </source>
</reference>
<evidence type="ECO:0000313" key="6">
    <source>
        <dbReference type="Proteomes" id="UP000070328"/>
    </source>
</evidence>
<dbReference type="InterPro" id="IPR021765">
    <property type="entry name" value="UstYa-like"/>
</dbReference>
<name>A0A135TLC3_9PEZI</name>
<dbReference type="PANTHER" id="PTHR33365:SF4">
    <property type="entry name" value="CYCLOCHLOROTINE BIOSYNTHESIS PROTEIN O"/>
    <property type="match status" value="1"/>
</dbReference>
<evidence type="ECO:0000313" key="5">
    <source>
        <dbReference type="EMBL" id="KXH48934.1"/>
    </source>
</evidence>
<accession>A0A135TLC3</accession>
<dbReference type="GO" id="GO:0043386">
    <property type="term" value="P:mycotoxin biosynthetic process"/>
    <property type="evidence" value="ECO:0007669"/>
    <property type="project" value="InterPro"/>
</dbReference>
<keyword evidence="4" id="KW-1133">Transmembrane helix</keyword>
<evidence type="ECO:0000256" key="1">
    <source>
        <dbReference type="ARBA" id="ARBA00004685"/>
    </source>
</evidence>
<keyword evidence="6" id="KW-1185">Reference proteome</keyword>
<dbReference type="Proteomes" id="UP000070328">
    <property type="component" value="Unassembled WGS sequence"/>
</dbReference>
<dbReference type="OrthoDB" id="3687641at2759"/>
<proteinExistence type="inferred from homology"/>
<evidence type="ECO:0000256" key="4">
    <source>
        <dbReference type="SAM" id="Phobius"/>
    </source>
</evidence>
<dbReference type="EMBL" id="JFBX01000123">
    <property type="protein sequence ID" value="KXH48934.1"/>
    <property type="molecule type" value="Genomic_DNA"/>
</dbReference>
<feature type="transmembrane region" description="Helical" evidence="4">
    <location>
        <begin position="48"/>
        <end position="69"/>
    </location>
</feature>
<comment type="caution">
    <text evidence="5">The sequence shown here is derived from an EMBL/GenBank/DDBJ whole genome shotgun (WGS) entry which is preliminary data.</text>
</comment>
<keyword evidence="4" id="KW-0812">Transmembrane</keyword>
<comment type="pathway">
    <text evidence="1">Mycotoxin biosynthesis.</text>
</comment>
<keyword evidence="4" id="KW-0472">Membrane</keyword>